<name>A0A0F9DAH1_9ZZZZ</name>
<sequence>MSSTLDIKAKWYEANLKTARESRSKWYEANLE</sequence>
<feature type="non-terminal residue" evidence="1">
    <location>
        <position position="32"/>
    </location>
</feature>
<gene>
    <name evidence="1" type="ORF">LCGC14_2223040</name>
</gene>
<comment type="caution">
    <text evidence="1">The sequence shown here is derived from an EMBL/GenBank/DDBJ whole genome shotgun (WGS) entry which is preliminary data.</text>
</comment>
<dbReference type="AlphaFoldDB" id="A0A0F9DAH1"/>
<dbReference type="EMBL" id="LAZR01029741">
    <property type="protein sequence ID" value="KKL58674.1"/>
    <property type="molecule type" value="Genomic_DNA"/>
</dbReference>
<reference evidence="1" key="1">
    <citation type="journal article" date="2015" name="Nature">
        <title>Complex archaea that bridge the gap between prokaryotes and eukaryotes.</title>
        <authorList>
            <person name="Spang A."/>
            <person name="Saw J.H."/>
            <person name="Jorgensen S.L."/>
            <person name="Zaremba-Niedzwiedzka K."/>
            <person name="Martijn J."/>
            <person name="Lind A.E."/>
            <person name="van Eijk R."/>
            <person name="Schleper C."/>
            <person name="Guy L."/>
            <person name="Ettema T.J."/>
        </authorList>
    </citation>
    <scope>NUCLEOTIDE SEQUENCE</scope>
</reference>
<evidence type="ECO:0000313" key="1">
    <source>
        <dbReference type="EMBL" id="KKL58674.1"/>
    </source>
</evidence>
<proteinExistence type="predicted"/>
<protein>
    <submittedName>
        <fullName evidence="1">Uncharacterized protein</fullName>
    </submittedName>
</protein>
<accession>A0A0F9DAH1</accession>
<organism evidence="1">
    <name type="scientific">marine sediment metagenome</name>
    <dbReference type="NCBI Taxonomy" id="412755"/>
    <lineage>
        <taxon>unclassified sequences</taxon>
        <taxon>metagenomes</taxon>
        <taxon>ecological metagenomes</taxon>
    </lineage>
</organism>